<dbReference type="EMBL" id="VRLW01000001">
    <property type="protein sequence ID" value="KAA1257981.1"/>
    <property type="molecule type" value="Genomic_DNA"/>
</dbReference>
<protein>
    <submittedName>
        <fullName evidence="1">Uncharacterized protein</fullName>
    </submittedName>
</protein>
<dbReference type="AlphaFoldDB" id="A0A5B1CCL6"/>
<dbReference type="Proteomes" id="UP000322699">
    <property type="component" value="Unassembled WGS sequence"/>
</dbReference>
<evidence type="ECO:0000313" key="1">
    <source>
        <dbReference type="EMBL" id="KAA1257981.1"/>
    </source>
</evidence>
<organism evidence="1 2">
    <name type="scientific">Rubripirellula obstinata</name>
    <dbReference type="NCBI Taxonomy" id="406547"/>
    <lineage>
        <taxon>Bacteria</taxon>
        <taxon>Pseudomonadati</taxon>
        <taxon>Planctomycetota</taxon>
        <taxon>Planctomycetia</taxon>
        <taxon>Pirellulales</taxon>
        <taxon>Pirellulaceae</taxon>
        <taxon>Rubripirellula</taxon>
    </lineage>
</organism>
<name>A0A5B1CCL6_9BACT</name>
<sequence>MNAMSDIEDDAFRSFFGLVQEIATHHPRKKRRWKWLQKNKPDLLDRIRHNEHFDWLLDEDESMEIWDPDEIDPANSIDQINESFTEIAHDDQEENDMNF</sequence>
<comment type="caution">
    <text evidence="1">The sequence shown here is derived from an EMBL/GenBank/DDBJ whole genome shotgun (WGS) entry which is preliminary data.</text>
</comment>
<evidence type="ECO:0000313" key="2">
    <source>
        <dbReference type="Proteomes" id="UP000322699"/>
    </source>
</evidence>
<reference evidence="1 2" key="1">
    <citation type="submission" date="2019-08" db="EMBL/GenBank/DDBJ databases">
        <title>Deep-cultivation of Planctomycetes and their phenomic and genomic characterization uncovers novel biology.</title>
        <authorList>
            <person name="Wiegand S."/>
            <person name="Jogler M."/>
            <person name="Boedeker C."/>
            <person name="Pinto D."/>
            <person name="Vollmers J."/>
            <person name="Rivas-Marin E."/>
            <person name="Kohn T."/>
            <person name="Peeters S.H."/>
            <person name="Heuer A."/>
            <person name="Rast P."/>
            <person name="Oberbeckmann S."/>
            <person name="Bunk B."/>
            <person name="Jeske O."/>
            <person name="Meyerdierks A."/>
            <person name="Storesund J.E."/>
            <person name="Kallscheuer N."/>
            <person name="Luecker S."/>
            <person name="Lage O.M."/>
            <person name="Pohl T."/>
            <person name="Merkel B.J."/>
            <person name="Hornburger P."/>
            <person name="Mueller R.-W."/>
            <person name="Bruemmer F."/>
            <person name="Labrenz M."/>
            <person name="Spormann A.M."/>
            <person name="Op Den Camp H."/>
            <person name="Overmann J."/>
            <person name="Amann R."/>
            <person name="Jetten M.S.M."/>
            <person name="Mascher T."/>
            <person name="Medema M.H."/>
            <person name="Devos D.P."/>
            <person name="Kaster A.-K."/>
            <person name="Ovreas L."/>
            <person name="Rohde M."/>
            <person name="Galperin M.Y."/>
            <person name="Jogler C."/>
        </authorList>
    </citation>
    <scope>NUCLEOTIDE SEQUENCE [LARGE SCALE GENOMIC DNA]</scope>
    <source>
        <strain evidence="1 2">LF1</strain>
    </source>
</reference>
<keyword evidence="2" id="KW-1185">Reference proteome</keyword>
<proteinExistence type="predicted"/>
<accession>A0A5B1CCL6</accession>
<gene>
    <name evidence="1" type="ORF">LF1_04720</name>
</gene>